<dbReference type="EMBL" id="SZZH01000001">
    <property type="protein sequence ID" value="TKV61055.1"/>
    <property type="molecule type" value="Genomic_DNA"/>
</dbReference>
<reference evidence="3 4" key="1">
    <citation type="submission" date="2019-05" db="EMBL/GenBank/DDBJ databases">
        <title>Nakamurella sp. N5BH11, whole genome shotgun sequence.</title>
        <authorList>
            <person name="Tuo L."/>
        </authorList>
    </citation>
    <scope>NUCLEOTIDE SEQUENCE [LARGE SCALE GENOMIC DNA]</scope>
    <source>
        <strain evidence="3 4">N5BH11</strain>
    </source>
</reference>
<accession>A0A4V6CSD1</accession>
<keyword evidence="4" id="KW-1185">Reference proteome</keyword>
<proteinExistence type="predicted"/>
<keyword evidence="2" id="KW-0812">Transmembrane</keyword>
<evidence type="ECO:0000256" key="1">
    <source>
        <dbReference type="SAM" id="MobiDB-lite"/>
    </source>
</evidence>
<keyword evidence="2" id="KW-0472">Membrane</keyword>
<dbReference type="RefSeq" id="WP_137448358.1">
    <property type="nucleotide sequence ID" value="NZ_SZZH01000001.1"/>
</dbReference>
<dbReference type="OrthoDB" id="3404379at2"/>
<feature type="compositionally biased region" description="Low complexity" evidence="1">
    <location>
        <begin position="106"/>
        <end position="117"/>
    </location>
</feature>
<name>A0A4V6CSD1_9ACTN</name>
<gene>
    <name evidence="3" type="ORF">FDO65_05255</name>
</gene>
<protein>
    <submittedName>
        <fullName evidence="3">DivIVA domain-containing protein</fullName>
    </submittedName>
</protein>
<feature type="transmembrane region" description="Helical" evidence="2">
    <location>
        <begin position="6"/>
        <end position="26"/>
    </location>
</feature>
<dbReference type="Proteomes" id="UP000306985">
    <property type="component" value="Unassembled WGS sequence"/>
</dbReference>
<dbReference type="NCBIfam" id="TIGR03544">
    <property type="entry name" value="DivI1A_domain"/>
    <property type="match status" value="1"/>
</dbReference>
<dbReference type="AlphaFoldDB" id="A0A4V6CSD1"/>
<feature type="region of interest" description="Disordered" evidence="1">
    <location>
        <begin position="89"/>
        <end position="138"/>
    </location>
</feature>
<sequence>MTTVLQYVIVAALIGAVVFAIAVFVFGRGEQLAPLSPRTSPTELPDGAMTGSDVESLRFAMALRGYRMSDVDWALSRLGAEIDRLRSQVSELGGDPSAGGRPPGVPVGVAVATHPAADGTGPESGRVEPGSSDSGSAS</sequence>
<evidence type="ECO:0000313" key="3">
    <source>
        <dbReference type="EMBL" id="TKV61055.1"/>
    </source>
</evidence>
<evidence type="ECO:0000313" key="4">
    <source>
        <dbReference type="Proteomes" id="UP000306985"/>
    </source>
</evidence>
<keyword evidence="2" id="KW-1133">Transmembrane helix</keyword>
<evidence type="ECO:0000256" key="2">
    <source>
        <dbReference type="SAM" id="Phobius"/>
    </source>
</evidence>
<comment type="caution">
    <text evidence="3">The sequence shown here is derived from an EMBL/GenBank/DDBJ whole genome shotgun (WGS) entry which is preliminary data.</text>
</comment>
<dbReference type="InterPro" id="IPR019933">
    <property type="entry name" value="DivIVA_domain"/>
</dbReference>
<organism evidence="3 4">
    <name type="scientific">Nakamurella flava</name>
    <dbReference type="NCBI Taxonomy" id="2576308"/>
    <lineage>
        <taxon>Bacteria</taxon>
        <taxon>Bacillati</taxon>
        <taxon>Actinomycetota</taxon>
        <taxon>Actinomycetes</taxon>
        <taxon>Nakamurellales</taxon>
        <taxon>Nakamurellaceae</taxon>
        <taxon>Nakamurella</taxon>
    </lineage>
</organism>